<reference evidence="4" key="2">
    <citation type="journal article" date="2014" name="Nat. Commun.">
        <title>The cavefish genome reveals candidate genes for eye loss.</title>
        <authorList>
            <person name="McGaugh S.E."/>
            <person name="Gross J.B."/>
            <person name="Aken B."/>
            <person name="Blin M."/>
            <person name="Borowsky R."/>
            <person name="Chalopin D."/>
            <person name="Hinaux H."/>
            <person name="Jeffery W.R."/>
            <person name="Keene A."/>
            <person name="Ma L."/>
            <person name="Minx P."/>
            <person name="Murphy D."/>
            <person name="O'Quin K.E."/>
            <person name="Retaux S."/>
            <person name="Rohner N."/>
            <person name="Searle S.M."/>
            <person name="Stahl B.A."/>
            <person name="Tabin C."/>
            <person name="Volff J.N."/>
            <person name="Yoshizawa M."/>
            <person name="Warren W.C."/>
        </authorList>
    </citation>
    <scope>NUCLEOTIDE SEQUENCE [LARGE SCALE GENOMIC DNA]</scope>
    <source>
        <strain evidence="4">female</strain>
    </source>
</reference>
<evidence type="ECO:0000313" key="4">
    <source>
        <dbReference type="Proteomes" id="UP000018467"/>
    </source>
</evidence>
<reference evidence="3" key="4">
    <citation type="submission" date="2025-09" db="UniProtKB">
        <authorList>
            <consortium name="Ensembl"/>
        </authorList>
    </citation>
    <scope>IDENTIFICATION</scope>
</reference>
<evidence type="ECO:0000256" key="1">
    <source>
        <dbReference type="SAM" id="SignalP"/>
    </source>
</evidence>
<feature type="domain" description="C-type lectin" evidence="2">
    <location>
        <begin position="21"/>
        <end position="67"/>
    </location>
</feature>
<dbReference type="Pfam" id="PF00059">
    <property type="entry name" value="Lectin_C"/>
    <property type="match status" value="1"/>
</dbReference>
<dbReference type="InterPro" id="IPR001304">
    <property type="entry name" value="C-type_lectin-like"/>
</dbReference>
<reference evidence="3" key="3">
    <citation type="submission" date="2025-08" db="UniProtKB">
        <authorList>
            <consortium name="Ensembl"/>
        </authorList>
    </citation>
    <scope>IDENTIFICATION</scope>
</reference>
<dbReference type="Gene3D" id="3.10.100.10">
    <property type="entry name" value="Mannose-Binding Protein A, subunit A"/>
    <property type="match status" value="1"/>
</dbReference>
<sequence>FRTGTFWGGQICIFICLKVYWMSGEPNNSGGNVVEEDCAVMSSYERSSALQKWNDVNCSIKRFWVCELKPADQ</sequence>
<dbReference type="SUPFAM" id="SSF56436">
    <property type="entry name" value="C-type lectin-like"/>
    <property type="match status" value="1"/>
</dbReference>
<protein>
    <recommendedName>
        <fullName evidence="2">C-type lectin domain-containing protein</fullName>
    </recommendedName>
</protein>
<keyword evidence="4" id="KW-1185">Reference proteome</keyword>
<dbReference type="Proteomes" id="UP000018467">
    <property type="component" value="Unassembled WGS sequence"/>
</dbReference>
<dbReference type="AlphaFoldDB" id="A0A3B1K4D9"/>
<feature type="signal peptide" evidence="1">
    <location>
        <begin position="1"/>
        <end position="24"/>
    </location>
</feature>
<accession>A0A3B1K4D9</accession>
<dbReference type="InterPro" id="IPR016186">
    <property type="entry name" value="C-type_lectin-like/link_sf"/>
</dbReference>
<feature type="chain" id="PRO_5017178080" description="C-type lectin domain-containing protein" evidence="1">
    <location>
        <begin position="25"/>
        <end position="73"/>
    </location>
</feature>
<keyword evidence="1" id="KW-0732">Signal</keyword>
<evidence type="ECO:0000313" key="3">
    <source>
        <dbReference type="Ensembl" id="ENSAMXP00000049373.1"/>
    </source>
</evidence>
<reference evidence="4" key="1">
    <citation type="submission" date="2013-03" db="EMBL/GenBank/DDBJ databases">
        <authorList>
            <person name="Jeffery W."/>
            <person name="Warren W."/>
            <person name="Wilson R.K."/>
        </authorList>
    </citation>
    <scope>NUCLEOTIDE SEQUENCE</scope>
    <source>
        <strain evidence="4">female</strain>
    </source>
</reference>
<dbReference type="InterPro" id="IPR016187">
    <property type="entry name" value="CTDL_fold"/>
</dbReference>
<evidence type="ECO:0000259" key="2">
    <source>
        <dbReference type="PROSITE" id="PS50041"/>
    </source>
</evidence>
<organism evidence="3 4">
    <name type="scientific">Astyanax mexicanus</name>
    <name type="common">Blind cave fish</name>
    <name type="synonym">Astyanax fasciatus mexicanus</name>
    <dbReference type="NCBI Taxonomy" id="7994"/>
    <lineage>
        <taxon>Eukaryota</taxon>
        <taxon>Metazoa</taxon>
        <taxon>Chordata</taxon>
        <taxon>Craniata</taxon>
        <taxon>Vertebrata</taxon>
        <taxon>Euteleostomi</taxon>
        <taxon>Actinopterygii</taxon>
        <taxon>Neopterygii</taxon>
        <taxon>Teleostei</taxon>
        <taxon>Ostariophysi</taxon>
        <taxon>Characiformes</taxon>
        <taxon>Characoidei</taxon>
        <taxon>Acestrorhamphidae</taxon>
        <taxon>Acestrorhamphinae</taxon>
        <taxon>Astyanax</taxon>
    </lineage>
</organism>
<dbReference type="Ensembl" id="ENSAMXT00000039960.1">
    <property type="protein sequence ID" value="ENSAMXP00000049373.1"/>
    <property type="gene ID" value="ENSAMXG00000035056.1"/>
</dbReference>
<dbReference type="PROSITE" id="PS50041">
    <property type="entry name" value="C_TYPE_LECTIN_2"/>
    <property type="match status" value="1"/>
</dbReference>
<name>A0A3B1K4D9_ASTMX</name>
<proteinExistence type="predicted"/>
<dbReference type="InParanoid" id="A0A3B1K4D9"/>